<evidence type="ECO:0000256" key="3">
    <source>
        <dbReference type="ARBA" id="ARBA00022989"/>
    </source>
</evidence>
<dbReference type="PANTHER" id="PTHR22751:SF288">
    <property type="entry name" value="G-PROTEIN COUPLED RECEPTORS FAMILY 1 PROFILE DOMAIN-CONTAINING PROTEIN"/>
    <property type="match status" value="1"/>
</dbReference>
<keyword evidence="4 5" id="KW-0472">Membrane</keyword>
<dbReference type="InParanoid" id="G0MUD2"/>
<dbReference type="AlphaFoldDB" id="G0MUD2"/>
<proteinExistence type="predicted"/>
<dbReference type="eggNOG" id="ENOG502RT6A">
    <property type="taxonomic scope" value="Eukaryota"/>
</dbReference>
<evidence type="ECO:0000313" key="8">
    <source>
        <dbReference type="Proteomes" id="UP000008068"/>
    </source>
</evidence>
<name>G0MUD2_CAEBE</name>
<reference evidence="8" key="1">
    <citation type="submission" date="2011-07" db="EMBL/GenBank/DDBJ databases">
        <authorList>
            <consortium name="Caenorhabditis brenneri Sequencing and Analysis Consortium"/>
            <person name="Wilson R.K."/>
        </authorList>
    </citation>
    <scope>NUCLEOTIDE SEQUENCE [LARGE SCALE GENOMIC DNA]</scope>
    <source>
        <strain evidence="8">PB2801</strain>
    </source>
</reference>
<dbReference type="SUPFAM" id="SSF81321">
    <property type="entry name" value="Family A G protein-coupled receptor-like"/>
    <property type="match status" value="1"/>
</dbReference>
<dbReference type="Proteomes" id="UP000008068">
    <property type="component" value="Unassembled WGS sequence"/>
</dbReference>
<dbReference type="OrthoDB" id="5889111at2759"/>
<feature type="transmembrane region" description="Helical" evidence="5">
    <location>
        <begin position="49"/>
        <end position="70"/>
    </location>
</feature>
<dbReference type="STRING" id="135651.G0MUD2"/>
<dbReference type="HOGENOM" id="CLU_1338600_0_0_1"/>
<comment type="subcellular location">
    <subcellularLocation>
        <location evidence="1">Membrane</location>
    </subcellularLocation>
</comment>
<evidence type="ECO:0000256" key="5">
    <source>
        <dbReference type="SAM" id="Phobius"/>
    </source>
</evidence>
<protein>
    <recommendedName>
        <fullName evidence="6">G-protein coupled receptors family 1 profile domain-containing protein</fullName>
    </recommendedName>
</protein>
<dbReference type="InterPro" id="IPR019427">
    <property type="entry name" value="7TM_GPCR_serpentine_rcpt_Srw"/>
</dbReference>
<evidence type="ECO:0000259" key="6">
    <source>
        <dbReference type="PROSITE" id="PS50262"/>
    </source>
</evidence>
<dbReference type="Gene3D" id="1.20.1070.10">
    <property type="entry name" value="Rhodopsin 7-helix transmembrane proteins"/>
    <property type="match status" value="1"/>
</dbReference>
<evidence type="ECO:0000256" key="1">
    <source>
        <dbReference type="ARBA" id="ARBA00004370"/>
    </source>
</evidence>
<evidence type="ECO:0000256" key="4">
    <source>
        <dbReference type="ARBA" id="ARBA00023136"/>
    </source>
</evidence>
<evidence type="ECO:0000313" key="7">
    <source>
        <dbReference type="EMBL" id="EGT44249.1"/>
    </source>
</evidence>
<evidence type="ECO:0000256" key="2">
    <source>
        <dbReference type="ARBA" id="ARBA00022692"/>
    </source>
</evidence>
<dbReference type="PROSITE" id="PS50262">
    <property type="entry name" value="G_PROTEIN_RECEP_F1_2"/>
    <property type="match status" value="1"/>
</dbReference>
<dbReference type="EMBL" id="GL379812">
    <property type="protein sequence ID" value="EGT44249.1"/>
    <property type="molecule type" value="Genomic_DNA"/>
</dbReference>
<gene>
    <name evidence="7" type="ORF">CAEBREN_08265</name>
</gene>
<dbReference type="InterPro" id="IPR017452">
    <property type="entry name" value="GPCR_Rhodpsn_7TM"/>
</dbReference>
<keyword evidence="3 5" id="KW-1133">Transmembrane helix</keyword>
<accession>G0MUD2</accession>
<dbReference type="GO" id="GO:0008528">
    <property type="term" value="F:G protein-coupled peptide receptor activity"/>
    <property type="evidence" value="ECO:0007669"/>
    <property type="project" value="InterPro"/>
</dbReference>
<sequence length="205" mass="23065">MEYTESYVGDELIEDGECQGYAIYFSQSSEWFMNNEGRVSKIFNSLDGILSKIIPCILYPLVTIFLMIELRKASIARKRLSSTAENSASGKTTKLILYLTVSFFIAEFPIGIIYTMNAYYSFQSRSSYYIATAFLYHFYVIFMLLLSVNTCSHLVICLLMSTQYKETAKGMFLGCAVKKPKSEAFGSLGPVQSTNRSSSILSPVQ</sequence>
<dbReference type="Pfam" id="PF10324">
    <property type="entry name" value="7TM_GPCR_Srw"/>
    <property type="match status" value="1"/>
</dbReference>
<dbReference type="OMA" id="QSINTCT"/>
<feature type="domain" description="G-protein coupled receptors family 1 profile" evidence="6">
    <location>
        <begin position="1"/>
        <end position="157"/>
    </location>
</feature>
<feature type="transmembrane region" description="Helical" evidence="5">
    <location>
        <begin position="95"/>
        <end position="116"/>
    </location>
</feature>
<feature type="transmembrane region" description="Helical" evidence="5">
    <location>
        <begin position="136"/>
        <end position="161"/>
    </location>
</feature>
<organism evidence="8">
    <name type="scientific">Caenorhabditis brenneri</name>
    <name type="common">Nematode worm</name>
    <dbReference type="NCBI Taxonomy" id="135651"/>
    <lineage>
        <taxon>Eukaryota</taxon>
        <taxon>Metazoa</taxon>
        <taxon>Ecdysozoa</taxon>
        <taxon>Nematoda</taxon>
        <taxon>Chromadorea</taxon>
        <taxon>Rhabditida</taxon>
        <taxon>Rhabditina</taxon>
        <taxon>Rhabditomorpha</taxon>
        <taxon>Rhabditoidea</taxon>
        <taxon>Rhabditidae</taxon>
        <taxon>Peloderinae</taxon>
        <taxon>Caenorhabditis</taxon>
    </lineage>
</organism>
<keyword evidence="2 5" id="KW-0812">Transmembrane</keyword>
<dbReference type="GO" id="GO:0016020">
    <property type="term" value="C:membrane"/>
    <property type="evidence" value="ECO:0007669"/>
    <property type="project" value="UniProtKB-SubCell"/>
</dbReference>
<dbReference type="PANTHER" id="PTHR22751">
    <property type="entry name" value="G-PROTEIN COUPLED RECEPTOR-RELATED"/>
    <property type="match status" value="1"/>
</dbReference>
<keyword evidence="8" id="KW-1185">Reference proteome</keyword>